<dbReference type="GO" id="GO:0001156">
    <property type="term" value="F:TFIIIC-class transcription factor complex binding"/>
    <property type="evidence" value="ECO:0007669"/>
    <property type="project" value="TreeGrafter"/>
</dbReference>
<dbReference type="GO" id="GO:0000126">
    <property type="term" value="C:transcription factor TFIIIB complex"/>
    <property type="evidence" value="ECO:0007669"/>
    <property type="project" value="TreeGrafter"/>
</dbReference>
<dbReference type="AlphaFoldDB" id="A0A2K0TZK4"/>
<dbReference type="SUPFAM" id="SSF46689">
    <property type="entry name" value="Homeodomain-like"/>
    <property type="match status" value="1"/>
</dbReference>
<dbReference type="Proteomes" id="UP000236290">
    <property type="component" value="Unassembled WGS sequence"/>
</dbReference>
<dbReference type="InterPro" id="IPR039467">
    <property type="entry name" value="TFIIIB_B''_Myb"/>
</dbReference>
<feature type="compositionally biased region" description="Basic residues" evidence="1">
    <location>
        <begin position="535"/>
        <end position="544"/>
    </location>
</feature>
<name>A0A2K0TZK4_TRIHA</name>
<evidence type="ECO:0000313" key="3">
    <source>
        <dbReference type="EMBL" id="PNP50957.1"/>
    </source>
</evidence>
<feature type="compositionally biased region" description="Basic and acidic residues" evidence="1">
    <location>
        <begin position="276"/>
        <end position="300"/>
    </location>
</feature>
<dbReference type="PANTHER" id="PTHR22929:SF0">
    <property type="entry name" value="TRANSCRIPTION FACTOR TFIIIB COMPONENT B'' HOMOLOG"/>
    <property type="match status" value="1"/>
</dbReference>
<feature type="compositionally biased region" description="Low complexity" evidence="1">
    <location>
        <begin position="58"/>
        <end position="69"/>
    </location>
</feature>
<dbReference type="InterPro" id="IPR001005">
    <property type="entry name" value="SANT/Myb"/>
</dbReference>
<dbReference type="PANTHER" id="PTHR22929">
    <property type="entry name" value="RNA POLYMERASE III TRANSCRIPTION INITIATION FACTOR B"/>
    <property type="match status" value="1"/>
</dbReference>
<gene>
    <name evidence="3" type="ORF">THARTR1_08578</name>
</gene>
<feature type="compositionally biased region" description="Basic and acidic residues" evidence="1">
    <location>
        <begin position="309"/>
        <end position="318"/>
    </location>
</feature>
<dbReference type="InterPro" id="IPR017884">
    <property type="entry name" value="SANT_dom"/>
</dbReference>
<dbReference type="PROSITE" id="PS51293">
    <property type="entry name" value="SANT"/>
    <property type="match status" value="1"/>
</dbReference>
<proteinExistence type="predicted"/>
<comment type="caution">
    <text evidence="3">The sequence shown here is derived from an EMBL/GenBank/DDBJ whole genome shotgun (WGS) entry which is preliminary data.</text>
</comment>
<evidence type="ECO:0000313" key="4">
    <source>
        <dbReference type="Proteomes" id="UP000236290"/>
    </source>
</evidence>
<sequence>MSSMFKKKGGLAFKPRIPSARPRPAIPATDVQVEKEVVEAESVAIAAVESPSLDTRESSSNVASTSESENIASPESSSVAKTSPIATSEPPTQDVSGLKPQEHTELPVEQQSSVPETPEVPPTVAEEVATTSPQHFEPPNVHTQREITDENIAPELRDPPRPTQNIQDTAQSSLPTTQETTPAPSTGPKTRSRKKAPDSAPENTNGDADAEAPPKKRQRKAAANEDGATAPKPRQRKSSSQDGTATPQTRARRARSVTPDDAENKVVDLQNLKMTDLTKDLHIGKKFSRHDELRERERQSRIKAKLKKVVGDSSRDGSEAPETPPDDPSIKSKSATPTAMPTPAAPPASGPQFRIVDGQIIIDQSSLVMDRHARAAATRGDMETVEENDFTRLITSSSFMNTSKLKGPNIWTDEETELFYRGLRMFGTEFEMISKMFPNKQRRHVKLKYNREERHCPHLINAALIGEKTVRIDIDEYKAFTGIEFESVESIEAEQRKIQEDFEAEQKRIADEQADVMRKRREELFADEDGEDGKKKKKGKKKGKQTVQYGLNGEPILAGEA</sequence>
<organism evidence="3 4">
    <name type="scientific">Trichoderma harzianum</name>
    <name type="common">Hypocrea lixii</name>
    <dbReference type="NCBI Taxonomy" id="5544"/>
    <lineage>
        <taxon>Eukaryota</taxon>
        <taxon>Fungi</taxon>
        <taxon>Dikarya</taxon>
        <taxon>Ascomycota</taxon>
        <taxon>Pezizomycotina</taxon>
        <taxon>Sordariomycetes</taxon>
        <taxon>Hypocreomycetidae</taxon>
        <taxon>Hypocreales</taxon>
        <taxon>Hypocreaceae</taxon>
        <taxon>Trichoderma</taxon>
    </lineage>
</organism>
<feature type="region of interest" description="Disordered" evidence="1">
    <location>
        <begin position="1"/>
        <end position="29"/>
    </location>
</feature>
<evidence type="ECO:0000259" key="2">
    <source>
        <dbReference type="PROSITE" id="PS51293"/>
    </source>
</evidence>
<feature type="region of interest" description="Disordered" evidence="1">
    <location>
        <begin position="45"/>
        <end position="352"/>
    </location>
</feature>
<dbReference type="SMART" id="SM00717">
    <property type="entry name" value="SANT"/>
    <property type="match status" value="1"/>
</dbReference>
<dbReference type="GO" id="GO:0070898">
    <property type="term" value="P:RNA polymerase III preinitiation complex assembly"/>
    <property type="evidence" value="ECO:0007669"/>
    <property type="project" value="TreeGrafter"/>
</dbReference>
<dbReference type="Gene3D" id="1.20.58.1880">
    <property type="match status" value="1"/>
</dbReference>
<evidence type="ECO:0000256" key="1">
    <source>
        <dbReference type="SAM" id="MobiDB-lite"/>
    </source>
</evidence>
<protein>
    <recommendedName>
        <fullName evidence="2">SANT domain-containing protein</fullName>
    </recommendedName>
</protein>
<feature type="compositionally biased region" description="Polar residues" evidence="1">
    <location>
        <begin position="163"/>
        <end position="189"/>
    </location>
</feature>
<accession>A0A2K0TZK4</accession>
<feature type="compositionally biased region" description="Low complexity" evidence="1">
    <location>
        <begin position="114"/>
        <end position="131"/>
    </location>
</feature>
<dbReference type="OrthoDB" id="272624at2759"/>
<reference evidence="3 4" key="1">
    <citation type="submission" date="2017-02" db="EMBL/GenBank/DDBJ databases">
        <title>Genomes of Trichoderma spp. with biocontrol activity.</title>
        <authorList>
            <person name="Gardiner D."/>
            <person name="Kazan K."/>
            <person name="Vos C."/>
            <person name="Harvey P."/>
        </authorList>
    </citation>
    <scope>NUCLEOTIDE SEQUENCE [LARGE SCALE GENOMIC DNA]</scope>
    <source>
        <strain evidence="3 4">Tr1</strain>
    </source>
</reference>
<dbReference type="EMBL" id="MTYI01000144">
    <property type="protein sequence ID" value="PNP50957.1"/>
    <property type="molecule type" value="Genomic_DNA"/>
</dbReference>
<dbReference type="CDD" id="cd00167">
    <property type="entry name" value="SANT"/>
    <property type="match status" value="1"/>
</dbReference>
<feature type="compositionally biased region" description="Low complexity" evidence="1">
    <location>
        <begin position="15"/>
        <end position="28"/>
    </location>
</feature>
<feature type="domain" description="SANT" evidence="2">
    <location>
        <begin position="406"/>
        <end position="457"/>
    </location>
</feature>
<feature type="compositionally biased region" description="Polar residues" evidence="1">
    <location>
        <begin position="70"/>
        <end position="95"/>
    </location>
</feature>
<feature type="region of interest" description="Disordered" evidence="1">
    <location>
        <begin position="520"/>
        <end position="561"/>
    </location>
</feature>
<dbReference type="Pfam" id="PF15963">
    <property type="entry name" value="Myb_DNA-bind_7"/>
    <property type="match status" value="1"/>
</dbReference>
<dbReference type="InterPro" id="IPR009057">
    <property type="entry name" value="Homeodomain-like_sf"/>
</dbReference>